<accession>A0A3M2HXN8</accession>
<evidence type="ECO:0000256" key="1">
    <source>
        <dbReference type="SAM" id="MobiDB-lite"/>
    </source>
</evidence>
<proteinExistence type="predicted"/>
<evidence type="ECO:0000313" key="3">
    <source>
        <dbReference type="Proteomes" id="UP000269774"/>
    </source>
</evidence>
<comment type="caution">
    <text evidence="2">The sequence shown here is derived from an EMBL/GenBank/DDBJ whole genome shotgun (WGS) entry which is preliminary data.</text>
</comment>
<feature type="region of interest" description="Disordered" evidence="1">
    <location>
        <begin position="581"/>
        <end position="607"/>
    </location>
</feature>
<evidence type="ECO:0000313" key="2">
    <source>
        <dbReference type="EMBL" id="RMH91672.1"/>
    </source>
</evidence>
<dbReference type="RefSeq" id="WP_122163643.1">
    <property type="nucleotide sequence ID" value="NZ_JAMOIB010000003.1"/>
</dbReference>
<gene>
    <name evidence="2" type="ORF">EA797_02660</name>
</gene>
<dbReference type="Proteomes" id="UP000269774">
    <property type="component" value="Unassembled WGS sequence"/>
</dbReference>
<dbReference type="EMBL" id="RFFM01000001">
    <property type="protein sequence ID" value="RMH91672.1"/>
    <property type="molecule type" value="Genomic_DNA"/>
</dbReference>
<organism evidence="2 3">
    <name type="scientific">Stutzerimonas zhaodongensis</name>
    <dbReference type="NCBI Taxonomy" id="1176257"/>
    <lineage>
        <taxon>Bacteria</taxon>
        <taxon>Pseudomonadati</taxon>
        <taxon>Pseudomonadota</taxon>
        <taxon>Gammaproteobacteria</taxon>
        <taxon>Pseudomonadales</taxon>
        <taxon>Pseudomonadaceae</taxon>
        <taxon>Stutzerimonas</taxon>
    </lineage>
</organism>
<protein>
    <submittedName>
        <fullName evidence="2">Molecular chaperone</fullName>
    </submittedName>
</protein>
<sequence>MENQSQPLLLRVPKPDRQELSFCEPSVRGIKHWLAGLPKANLGETARQLYQATQELNQLRTSAQNRLQLLELMRPEIHFVCRDLERYFINQPVVLGERPRKVASLCQALLNHLAVGYKLIAIELAPQPGRERLQLLTISLQRAIRSLSTMLVRSTQLYSPTPEGLWLELHQLYALAVEHGVQRTLVRDDLGYRVKGLSAEQSYVVALLLGSARCNQLRQQNIAQLAQLLEPWSAMVQLHTGLTSTSLFGVPTRIDGPPRYRTMFGADERRNLLGIDPHGLVKAIQTLLESPQDGAAASALALPEGISLDLMQHVSAAWGDISERSFQRTPTSGQIKLCIGMSALHYFLAGQRAFGELLKRPQTTRSAVFKLNNATPDVWSVAFDAQGFNDDDMLPNEHIEFVHPDKPAAKDKTTAEPEPPVPDTLFPTFEVQRIDHSPGGYCLSWPDDVPAQLQAGELLGLQDSSSQTWSIAVVRWIRQVRGSGPRMGVELIAPQAQPCGLRLLRKTDQGSEYLRALLLPEISVISRPATLIVPRLPFQEGQKVQINQNGDEHRAMLCKRQAGTSSYNQFEYQLVGVAAPPQEKPVTARGNQTASPGEDFDSLWNTL</sequence>
<dbReference type="OrthoDB" id="5724405at2"/>
<reference evidence="2 3" key="1">
    <citation type="submission" date="2018-10" db="EMBL/GenBank/DDBJ databases">
        <title>Pseudomonas zhaodongensis NEAU-ST5-21(T) genome.</title>
        <authorList>
            <person name="Peng J."/>
            <person name="Liu Z.-P."/>
        </authorList>
    </citation>
    <scope>NUCLEOTIDE SEQUENCE [LARGE SCALE GENOMIC DNA]</scope>
    <source>
        <strain evidence="2 3">NEAU-ST5-21</strain>
    </source>
</reference>
<keyword evidence="3" id="KW-1185">Reference proteome</keyword>
<name>A0A3M2HXN8_9GAMM</name>
<dbReference type="AlphaFoldDB" id="A0A3M2HXN8"/>